<accession>A0AAE0HXA8</accession>
<keyword evidence="2" id="KW-1185">Reference proteome</keyword>
<gene>
    <name evidence="1" type="ORF">B0H66DRAFT_563204</name>
</gene>
<organism evidence="1 2">
    <name type="scientific">Apodospora peruviana</name>
    <dbReference type="NCBI Taxonomy" id="516989"/>
    <lineage>
        <taxon>Eukaryota</taxon>
        <taxon>Fungi</taxon>
        <taxon>Dikarya</taxon>
        <taxon>Ascomycota</taxon>
        <taxon>Pezizomycotina</taxon>
        <taxon>Sordariomycetes</taxon>
        <taxon>Sordariomycetidae</taxon>
        <taxon>Sordariales</taxon>
        <taxon>Lasiosphaeriaceae</taxon>
        <taxon>Apodospora</taxon>
    </lineage>
</organism>
<dbReference type="Proteomes" id="UP001283341">
    <property type="component" value="Unassembled WGS sequence"/>
</dbReference>
<name>A0AAE0HXA8_9PEZI</name>
<comment type="caution">
    <text evidence="1">The sequence shown here is derived from an EMBL/GenBank/DDBJ whole genome shotgun (WGS) entry which is preliminary data.</text>
</comment>
<proteinExistence type="predicted"/>
<reference evidence="1" key="1">
    <citation type="journal article" date="2023" name="Mol. Phylogenet. Evol.">
        <title>Genome-scale phylogeny and comparative genomics of the fungal order Sordariales.</title>
        <authorList>
            <person name="Hensen N."/>
            <person name="Bonometti L."/>
            <person name="Westerberg I."/>
            <person name="Brannstrom I.O."/>
            <person name="Guillou S."/>
            <person name="Cros-Aarteil S."/>
            <person name="Calhoun S."/>
            <person name="Haridas S."/>
            <person name="Kuo A."/>
            <person name="Mondo S."/>
            <person name="Pangilinan J."/>
            <person name="Riley R."/>
            <person name="LaButti K."/>
            <person name="Andreopoulos B."/>
            <person name="Lipzen A."/>
            <person name="Chen C."/>
            <person name="Yan M."/>
            <person name="Daum C."/>
            <person name="Ng V."/>
            <person name="Clum A."/>
            <person name="Steindorff A."/>
            <person name="Ohm R.A."/>
            <person name="Martin F."/>
            <person name="Silar P."/>
            <person name="Natvig D.O."/>
            <person name="Lalanne C."/>
            <person name="Gautier V."/>
            <person name="Ament-Velasquez S.L."/>
            <person name="Kruys A."/>
            <person name="Hutchinson M.I."/>
            <person name="Powell A.J."/>
            <person name="Barry K."/>
            <person name="Miller A.N."/>
            <person name="Grigoriev I.V."/>
            <person name="Debuchy R."/>
            <person name="Gladieux P."/>
            <person name="Hiltunen Thoren M."/>
            <person name="Johannesson H."/>
        </authorList>
    </citation>
    <scope>NUCLEOTIDE SEQUENCE</scope>
    <source>
        <strain evidence="1">CBS 118394</strain>
    </source>
</reference>
<evidence type="ECO:0000313" key="1">
    <source>
        <dbReference type="EMBL" id="KAK3314595.1"/>
    </source>
</evidence>
<dbReference type="AlphaFoldDB" id="A0AAE0HXA8"/>
<sequence length="105" mass="12006">MKKKNTTKKREEEEKEKPTARVINFDHLSKSVWHTLNTSWYTQLSSSKQYEASLDAYNDVTKCIESIRKKTPPTTSAYGTKLSALETLRKIAKTVLLSNGDTPRL</sequence>
<protein>
    <submittedName>
        <fullName evidence="1">Uncharacterized protein</fullName>
    </submittedName>
</protein>
<dbReference type="EMBL" id="JAUEDM010000006">
    <property type="protein sequence ID" value="KAK3314595.1"/>
    <property type="molecule type" value="Genomic_DNA"/>
</dbReference>
<evidence type="ECO:0000313" key="2">
    <source>
        <dbReference type="Proteomes" id="UP001283341"/>
    </source>
</evidence>
<reference evidence="1" key="2">
    <citation type="submission" date="2023-06" db="EMBL/GenBank/DDBJ databases">
        <authorList>
            <consortium name="Lawrence Berkeley National Laboratory"/>
            <person name="Haridas S."/>
            <person name="Hensen N."/>
            <person name="Bonometti L."/>
            <person name="Westerberg I."/>
            <person name="Brannstrom I.O."/>
            <person name="Guillou S."/>
            <person name="Cros-Aarteil S."/>
            <person name="Calhoun S."/>
            <person name="Kuo A."/>
            <person name="Mondo S."/>
            <person name="Pangilinan J."/>
            <person name="Riley R."/>
            <person name="Labutti K."/>
            <person name="Andreopoulos B."/>
            <person name="Lipzen A."/>
            <person name="Chen C."/>
            <person name="Yanf M."/>
            <person name="Daum C."/>
            <person name="Ng V."/>
            <person name="Clum A."/>
            <person name="Steindorff A."/>
            <person name="Ohm R."/>
            <person name="Martin F."/>
            <person name="Silar P."/>
            <person name="Natvig D."/>
            <person name="Lalanne C."/>
            <person name="Gautier V."/>
            <person name="Ament-Velasquez S.L."/>
            <person name="Kruys A."/>
            <person name="Hutchinson M.I."/>
            <person name="Powell A.J."/>
            <person name="Barry K."/>
            <person name="Miller A.N."/>
            <person name="Grigoriev I.V."/>
            <person name="Debuchy R."/>
            <person name="Gladieux P."/>
            <person name="Thoren M.H."/>
            <person name="Johannesson H."/>
        </authorList>
    </citation>
    <scope>NUCLEOTIDE SEQUENCE</scope>
    <source>
        <strain evidence="1">CBS 118394</strain>
    </source>
</reference>